<keyword evidence="4" id="KW-0028">Amino-acid biosynthesis</keyword>
<protein>
    <recommendedName>
        <fullName evidence="3 9">Threonine synthase</fullName>
        <ecNumber evidence="9">4.2.3.1</ecNumber>
    </recommendedName>
</protein>
<evidence type="ECO:0000256" key="1">
    <source>
        <dbReference type="ARBA" id="ARBA00001933"/>
    </source>
</evidence>
<evidence type="ECO:0000256" key="10">
    <source>
        <dbReference type="PIRSR" id="PIRSR604450-51"/>
    </source>
</evidence>
<dbReference type="InterPro" id="IPR036052">
    <property type="entry name" value="TrpB-like_PALP_sf"/>
</dbReference>
<keyword evidence="6" id="KW-0456">Lyase</keyword>
<gene>
    <name evidence="12" type="ORF">FRZ44_07890</name>
</gene>
<evidence type="ECO:0000259" key="11">
    <source>
        <dbReference type="Pfam" id="PF14821"/>
    </source>
</evidence>
<dbReference type="Pfam" id="PF24857">
    <property type="entry name" value="THR4_C"/>
    <property type="match status" value="1"/>
</dbReference>
<dbReference type="PROSITE" id="PS00165">
    <property type="entry name" value="DEHYDRATASE_SER_THR"/>
    <property type="match status" value="1"/>
</dbReference>
<proteinExistence type="inferred from homology"/>
<evidence type="ECO:0000256" key="7">
    <source>
        <dbReference type="ARBA" id="ARBA00029440"/>
    </source>
</evidence>
<dbReference type="PANTHER" id="PTHR42690">
    <property type="entry name" value="THREONINE SYNTHASE FAMILY MEMBER"/>
    <property type="match status" value="1"/>
</dbReference>
<dbReference type="Pfam" id="PF14821">
    <property type="entry name" value="Thr_synth_N"/>
    <property type="match status" value="1"/>
</dbReference>
<keyword evidence="13" id="KW-1185">Reference proteome</keyword>
<dbReference type="EC" id="4.2.3.1" evidence="9"/>
<keyword evidence="5 10" id="KW-0663">Pyridoxal phosphate</keyword>
<comment type="similarity">
    <text evidence="2">Belongs to the threonine synthase family.</text>
</comment>
<comment type="pathway">
    <text evidence="7">Amino-acid biosynthesis.</text>
</comment>
<evidence type="ECO:0000256" key="5">
    <source>
        <dbReference type="ARBA" id="ARBA00022898"/>
    </source>
</evidence>
<feature type="modified residue" description="N6-(pyridoxal phosphate)lysine" evidence="10">
    <location>
        <position position="112"/>
    </location>
</feature>
<comment type="cofactor">
    <cofactor evidence="1 10">
        <name>pyridoxal 5'-phosphate</name>
        <dbReference type="ChEBI" id="CHEBI:597326"/>
    </cofactor>
</comment>
<dbReference type="CDD" id="cd01560">
    <property type="entry name" value="Thr-synth_2"/>
    <property type="match status" value="1"/>
</dbReference>
<dbReference type="FunFam" id="3.90.1380.10:FF:000002">
    <property type="entry name" value="Threonine synthase"/>
    <property type="match status" value="1"/>
</dbReference>
<comment type="catalytic activity">
    <reaction evidence="8">
        <text>O-phospho-L-homoserine + H2O = L-threonine + phosphate</text>
        <dbReference type="Rhea" id="RHEA:10840"/>
        <dbReference type="ChEBI" id="CHEBI:15377"/>
        <dbReference type="ChEBI" id="CHEBI:43474"/>
        <dbReference type="ChEBI" id="CHEBI:57590"/>
        <dbReference type="ChEBI" id="CHEBI:57926"/>
        <dbReference type="EC" id="4.2.3.1"/>
    </reaction>
</comment>
<dbReference type="Proteomes" id="UP000326202">
    <property type="component" value="Chromosome"/>
</dbReference>
<sequence length="468" mass="51626">MRYISTRGAAPTLKFDEVLLAGLASDGGLYVPESWPQISAAELRRWRGLSYADLAIRVMSPFIGDTVPQAAFERMVRDAYATFDHPAVVPMKQLGERLWSMELFHGPTLAFKDLALQLVGRLYDNVLASHNARVTIVGATSGDTGSAAIEACRDRKSIEIFILHPEGRVSAVQRRQMTTVPSKNVHNLAIQGSFDDCQDLVKAMFNDRPFREAHKLGAVNSINWARIMAQIVYYFRAGLELGAPDRSLRFSVPTGNFGNVYAGYAARQMGLPIEKFIVASNRNDILTRFFASGRMEILGVEPSLSPSMDIQVSSNLERLLFDLYGRDGKALAADMENFRERKSLTLAPERHQAALQWFQGFRLSDEGTLSEIGRLHRLTGELIDPHSAIGIAAAVEAAKTGETPVVALATAHPAKFAEAVKRATGVEPLLPPHLADLMTNPERFERLPNDLGAVEAHIKRRLAEEVHA</sequence>
<organism evidence="12 13">
    <name type="scientific">Hypericibacter terrae</name>
    <dbReference type="NCBI Taxonomy" id="2602015"/>
    <lineage>
        <taxon>Bacteria</taxon>
        <taxon>Pseudomonadati</taxon>
        <taxon>Pseudomonadota</taxon>
        <taxon>Alphaproteobacteria</taxon>
        <taxon>Rhodospirillales</taxon>
        <taxon>Dongiaceae</taxon>
        <taxon>Hypericibacter</taxon>
    </lineage>
</organism>
<evidence type="ECO:0000313" key="12">
    <source>
        <dbReference type="EMBL" id="QEX15505.1"/>
    </source>
</evidence>
<dbReference type="EMBL" id="CP042906">
    <property type="protein sequence ID" value="QEX15505.1"/>
    <property type="molecule type" value="Genomic_DNA"/>
</dbReference>
<dbReference type="GO" id="GO:0004795">
    <property type="term" value="F:threonine synthase activity"/>
    <property type="evidence" value="ECO:0007669"/>
    <property type="project" value="UniProtKB-UniRule"/>
</dbReference>
<feature type="domain" description="Threonine synthase N-terminal" evidence="11">
    <location>
        <begin position="2"/>
        <end position="80"/>
    </location>
</feature>
<evidence type="ECO:0000313" key="13">
    <source>
        <dbReference type="Proteomes" id="UP000326202"/>
    </source>
</evidence>
<reference evidence="12 13" key="1">
    <citation type="submission" date="2019-08" db="EMBL/GenBank/DDBJ databases">
        <title>Hyperibacter terrae gen. nov., sp. nov. and Hyperibacter viscosus sp. nov., two new members in the family Rhodospirillaceae isolated from the rhizosphere of Hypericum perforatum.</title>
        <authorList>
            <person name="Noviana Z."/>
        </authorList>
    </citation>
    <scope>NUCLEOTIDE SEQUENCE [LARGE SCALE GENOMIC DNA]</scope>
    <source>
        <strain evidence="12 13">R5913</strain>
    </source>
</reference>
<dbReference type="UniPathway" id="UPA00050">
    <property type="reaction ID" value="UER00065"/>
</dbReference>
<evidence type="ECO:0000256" key="2">
    <source>
        <dbReference type="ARBA" id="ARBA00005517"/>
    </source>
</evidence>
<dbReference type="GO" id="GO:0009088">
    <property type="term" value="P:threonine biosynthetic process"/>
    <property type="evidence" value="ECO:0007669"/>
    <property type="project" value="UniProtKB-UniRule"/>
</dbReference>
<dbReference type="InterPro" id="IPR029144">
    <property type="entry name" value="Thr_synth_N"/>
</dbReference>
<dbReference type="PANTHER" id="PTHR42690:SF1">
    <property type="entry name" value="THREONINE SYNTHASE-LIKE 2"/>
    <property type="match status" value="1"/>
</dbReference>
<dbReference type="Gene3D" id="3.40.50.1100">
    <property type="match status" value="2"/>
</dbReference>
<name>A0A5J6MGB5_9PROT</name>
<dbReference type="Gene3D" id="3.90.1380.10">
    <property type="entry name" value="Threonine synthase, N-terminal domain"/>
    <property type="match status" value="1"/>
</dbReference>
<evidence type="ECO:0000256" key="6">
    <source>
        <dbReference type="ARBA" id="ARBA00023239"/>
    </source>
</evidence>
<dbReference type="AlphaFoldDB" id="A0A5J6MGB5"/>
<accession>A0A5J6MGB5</accession>
<dbReference type="GO" id="GO:0030170">
    <property type="term" value="F:pyridoxal phosphate binding"/>
    <property type="evidence" value="ECO:0007669"/>
    <property type="project" value="InterPro"/>
</dbReference>
<dbReference type="NCBIfam" id="TIGR00260">
    <property type="entry name" value="thrC"/>
    <property type="match status" value="1"/>
</dbReference>
<dbReference type="SUPFAM" id="SSF53686">
    <property type="entry name" value="Tryptophan synthase beta subunit-like PLP-dependent enzymes"/>
    <property type="match status" value="1"/>
</dbReference>
<dbReference type="InterPro" id="IPR051166">
    <property type="entry name" value="Threonine_Synthase"/>
</dbReference>
<dbReference type="RefSeq" id="WP_151175949.1">
    <property type="nucleotide sequence ID" value="NZ_CP042906.1"/>
</dbReference>
<dbReference type="InterPro" id="IPR004450">
    <property type="entry name" value="Thr_synthase-like"/>
</dbReference>
<evidence type="ECO:0000256" key="9">
    <source>
        <dbReference type="NCBIfam" id="TIGR00260"/>
    </source>
</evidence>
<dbReference type="OrthoDB" id="9763107at2"/>
<evidence type="ECO:0000256" key="8">
    <source>
        <dbReference type="ARBA" id="ARBA00049144"/>
    </source>
</evidence>
<evidence type="ECO:0000256" key="4">
    <source>
        <dbReference type="ARBA" id="ARBA00022605"/>
    </source>
</evidence>
<evidence type="ECO:0000256" key="3">
    <source>
        <dbReference type="ARBA" id="ARBA00018679"/>
    </source>
</evidence>
<dbReference type="InterPro" id="IPR037158">
    <property type="entry name" value="Thr_synth_N_sf"/>
</dbReference>
<dbReference type="InterPro" id="IPR000634">
    <property type="entry name" value="Ser/Thr_deHydtase_PyrdxlP-BS"/>
</dbReference>
<dbReference type="KEGG" id="htq:FRZ44_07890"/>